<dbReference type="AlphaFoldDB" id="A0A1F5N0K7"/>
<protein>
    <recommendedName>
        <fullName evidence="3">DUF4258 domain-containing protein</fullName>
    </recommendedName>
</protein>
<organism evidence="1 2">
    <name type="scientific">Candidatus Daviesbacteria bacterium RIFOXYD1_FULL_41_10</name>
    <dbReference type="NCBI Taxonomy" id="1797801"/>
    <lineage>
        <taxon>Bacteria</taxon>
        <taxon>Candidatus Daviesiibacteriota</taxon>
    </lineage>
</organism>
<accession>A0A1F5N0K7</accession>
<comment type="caution">
    <text evidence="1">The sequence shown here is derived from an EMBL/GenBank/DDBJ whole genome shotgun (WGS) entry which is preliminary data.</text>
</comment>
<gene>
    <name evidence="1" type="ORF">A2617_00530</name>
</gene>
<name>A0A1F5N0K7_9BACT</name>
<dbReference type="Proteomes" id="UP000177135">
    <property type="component" value="Unassembled WGS sequence"/>
</dbReference>
<evidence type="ECO:0000313" key="2">
    <source>
        <dbReference type="Proteomes" id="UP000177135"/>
    </source>
</evidence>
<dbReference type="EMBL" id="MFEC01000023">
    <property type="protein sequence ID" value="OGE71020.1"/>
    <property type="molecule type" value="Genomic_DNA"/>
</dbReference>
<evidence type="ECO:0008006" key="3">
    <source>
        <dbReference type="Google" id="ProtNLM"/>
    </source>
</evidence>
<proteinExistence type="predicted"/>
<evidence type="ECO:0000313" key="1">
    <source>
        <dbReference type="EMBL" id="OGE71020.1"/>
    </source>
</evidence>
<reference evidence="1 2" key="1">
    <citation type="journal article" date="2016" name="Nat. Commun.">
        <title>Thousands of microbial genomes shed light on interconnected biogeochemical processes in an aquifer system.</title>
        <authorList>
            <person name="Anantharaman K."/>
            <person name="Brown C.T."/>
            <person name="Hug L.A."/>
            <person name="Sharon I."/>
            <person name="Castelle C.J."/>
            <person name="Probst A.J."/>
            <person name="Thomas B.C."/>
            <person name="Singh A."/>
            <person name="Wilkins M.J."/>
            <person name="Karaoz U."/>
            <person name="Brodie E.L."/>
            <person name="Williams K.H."/>
            <person name="Hubbard S.S."/>
            <person name="Banfield J.F."/>
        </authorList>
    </citation>
    <scope>NUCLEOTIDE SEQUENCE [LARGE SCALE GENOMIC DNA]</scope>
</reference>
<sequence length="86" mass="10276">MKIIYTKHTLEKFIELEKEGWKITKTKIRQIIKNPKWKGVTHYSQETVIGLMDERHILRIVLDRQSAIIKVITFHIGRRGKYESTL</sequence>